<dbReference type="PATRIC" id="fig|1306953.7.peg.898"/>
<dbReference type="Proteomes" id="UP000037446">
    <property type="component" value="Unassembled WGS sequence"/>
</dbReference>
<dbReference type="EMBL" id="JYNE01000018">
    <property type="protein sequence ID" value="KNH02922.1"/>
    <property type="molecule type" value="Genomic_DNA"/>
</dbReference>
<dbReference type="AlphaFoldDB" id="A0A0L1KGF6"/>
<proteinExistence type="predicted"/>
<evidence type="ECO:0000313" key="1">
    <source>
        <dbReference type="EMBL" id="KNH02922.1"/>
    </source>
</evidence>
<dbReference type="NCBIfam" id="NF041061">
    <property type="entry name" value="DpdD"/>
    <property type="match status" value="1"/>
</dbReference>
<protein>
    <submittedName>
        <fullName evidence="1">TgtA5 cluster protein 3</fullName>
    </submittedName>
</protein>
<dbReference type="RefSeq" id="WP_050599532.1">
    <property type="nucleotide sequence ID" value="NZ_JYNE01000018.1"/>
</dbReference>
<name>A0A0L1KGF6_9SPHN</name>
<comment type="caution">
    <text evidence="1">The sequence shown here is derived from an EMBL/GenBank/DDBJ whole genome shotgun (WGS) entry which is preliminary data.</text>
</comment>
<accession>A0A0L1KGF6</accession>
<evidence type="ECO:0000313" key="2">
    <source>
        <dbReference type="Proteomes" id="UP000037446"/>
    </source>
</evidence>
<gene>
    <name evidence="1" type="ORF">J121_886</name>
</gene>
<sequence>MIGRDAVAAEALTADFRAVAGFDSLPPNWRKLFDEVLASAVDDRVPGAILPAPVGGGCKIYAVAADQKEWRRLRPLLYAYMGPTLTNFTGVIEAPSGADQLDTFARALPVEVIATAEANGTSVEALRAARRMIAALRRAPNGASQLPRPTSWLLSDFEDALNVGDRTTAERRIARLRDECRLDALNLRFLTVELLASLGEWLELRNLPFFVDLCLARKPGTIAAHLAEALFRVDLAAAFSAADVVDCRRAYDDIRPLAAPLIVLPPPAALGSDGWRLYALAALTADDPDPALLGALAGRSDLGWIAGELDKPPVVAETIVPPEPEADFAQIRKALERLAELPQAERERLLEIVPIQSLLASGSEVTPELVPLNWHEWLARISDPDYTQAFEIARKGKDEWPLDSIADPVEAEALAEALADALADDVSRARLAQALPLIVGWLQRDEDFPRPSMRPVYETVLTLFVLGEARDRGIMSSAGVIGEALLAIGNSATDYQRLLESLTTLIAEGMGTGNIYLLLDLIEATLRYPCPDTSAREAFWLSALAVIEPLRIRLKPVQLASIAALGELLGWQEPPLPENSTTDPDDLAGKLANLRIAIYTLTESAARQAVSVLNRVAPSATIQTSSEHVGSAQLKALSENADIFVITSLSAKHAATDYIRAHRPQGKPICWAAGRGFTSIVRAIEDFLSEDMATSNEAQAFS</sequence>
<dbReference type="InterPro" id="IPR049807">
    <property type="entry name" value="DpdD-like"/>
</dbReference>
<reference evidence="1" key="1">
    <citation type="submission" date="2015-02" db="EMBL/GenBank/DDBJ databases">
        <authorList>
            <person name="Chooi Y.-H."/>
        </authorList>
    </citation>
    <scope>NUCLEOTIDE SEQUENCE [LARGE SCALE GENOMIC DNA]</scope>
    <source>
        <strain evidence="1">LAMA 915</strain>
    </source>
</reference>
<organism evidence="1 2">
    <name type="scientific">Qipengyuania citrea LAMA 915</name>
    <dbReference type="NCBI Taxonomy" id="1306953"/>
    <lineage>
        <taxon>Bacteria</taxon>
        <taxon>Pseudomonadati</taxon>
        <taxon>Pseudomonadota</taxon>
        <taxon>Alphaproteobacteria</taxon>
        <taxon>Sphingomonadales</taxon>
        <taxon>Erythrobacteraceae</taxon>
        <taxon>Qipengyuania</taxon>
    </lineage>
</organism>